<dbReference type="Proteomes" id="UP001172457">
    <property type="component" value="Chromosome 3"/>
</dbReference>
<dbReference type="AlphaFoldDB" id="A0AA38WE36"/>
<comment type="caution">
    <text evidence="1">The sequence shown here is derived from an EMBL/GenBank/DDBJ whole genome shotgun (WGS) entry which is preliminary data.</text>
</comment>
<accession>A0AA38WE36</accession>
<organism evidence="1 2">
    <name type="scientific">Centaurea solstitialis</name>
    <name type="common">yellow star-thistle</name>
    <dbReference type="NCBI Taxonomy" id="347529"/>
    <lineage>
        <taxon>Eukaryota</taxon>
        <taxon>Viridiplantae</taxon>
        <taxon>Streptophyta</taxon>
        <taxon>Embryophyta</taxon>
        <taxon>Tracheophyta</taxon>
        <taxon>Spermatophyta</taxon>
        <taxon>Magnoliopsida</taxon>
        <taxon>eudicotyledons</taxon>
        <taxon>Gunneridae</taxon>
        <taxon>Pentapetalae</taxon>
        <taxon>asterids</taxon>
        <taxon>campanulids</taxon>
        <taxon>Asterales</taxon>
        <taxon>Asteraceae</taxon>
        <taxon>Carduoideae</taxon>
        <taxon>Cardueae</taxon>
        <taxon>Centaureinae</taxon>
        <taxon>Centaurea</taxon>
    </lineage>
</organism>
<sequence>MVSFHLRSTTYVCWDTLVVQRERKQNGAVESVLTKYTTEFLHLRERNNIRESKRQRIDPRQYRTSNRITYITKASSMALKAKLMEKYVSTSSSYRSYKENTKTLTLNTNKGKHAPIRMQNPWISNTTNVTNQLISSMNIMKRAGNMKTMMVSSLPKKISNRISTLYSNECYLHLRNMGYARIFSNLIA</sequence>
<proteinExistence type="predicted"/>
<dbReference type="EMBL" id="JARYMX010000003">
    <property type="protein sequence ID" value="KAJ9557947.1"/>
    <property type="molecule type" value="Genomic_DNA"/>
</dbReference>
<keyword evidence="2" id="KW-1185">Reference proteome</keyword>
<evidence type="ECO:0000313" key="1">
    <source>
        <dbReference type="EMBL" id="KAJ9557947.1"/>
    </source>
</evidence>
<protein>
    <submittedName>
        <fullName evidence="1">Uncharacterized protein</fullName>
    </submittedName>
</protein>
<reference evidence="1" key="1">
    <citation type="submission" date="2023-03" db="EMBL/GenBank/DDBJ databases">
        <title>Chromosome-scale reference genome and RAD-based genetic map of yellow starthistle (Centaurea solstitialis) reveal putative structural variation and QTLs associated with invader traits.</title>
        <authorList>
            <person name="Reatini B."/>
            <person name="Cang F.A."/>
            <person name="Jiang Q."/>
            <person name="Mckibben M.T.W."/>
            <person name="Barker M.S."/>
            <person name="Rieseberg L.H."/>
            <person name="Dlugosch K.M."/>
        </authorList>
    </citation>
    <scope>NUCLEOTIDE SEQUENCE</scope>
    <source>
        <strain evidence="1">CAN-66</strain>
        <tissue evidence="1">Leaf</tissue>
    </source>
</reference>
<evidence type="ECO:0000313" key="2">
    <source>
        <dbReference type="Proteomes" id="UP001172457"/>
    </source>
</evidence>
<name>A0AA38WE36_9ASTR</name>
<gene>
    <name evidence="1" type="ORF">OSB04_012561</name>
</gene>